<protein>
    <submittedName>
        <fullName evidence="1">YnfU family zinc-binding protein</fullName>
    </submittedName>
</protein>
<dbReference type="RefSeq" id="WP_306205956.1">
    <property type="nucleotide sequence ID" value="NZ_CP132353.1"/>
</dbReference>
<accession>A0AA50HKP4</accession>
<sequence>MSYFNRVMDRIARITSDTSCPVCGKKSKQSLSKQSHEKTMICPHCKSLFVIHW</sequence>
<reference evidence="1 2" key="1">
    <citation type="submission" date="2023-07" db="EMBL/GenBank/DDBJ databases">
        <title>Pathogenic bacteria of pear tree diseases.</title>
        <authorList>
            <person name="Zhang Z."/>
            <person name="He L."/>
            <person name="Huang R."/>
        </authorList>
    </citation>
    <scope>NUCLEOTIDE SEQUENCE [LARGE SCALE GENOMIC DNA]</scope>
    <source>
        <strain evidence="1 2">DE2</strain>
    </source>
</reference>
<proteinExistence type="predicted"/>
<evidence type="ECO:0000313" key="1">
    <source>
        <dbReference type="EMBL" id="WLS77226.1"/>
    </source>
</evidence>
<dbReference type="NCBIfam" id="NF038384">
    <property type="entry name" value="zinc_YnfU_fam"/>
    <property type="match status" value="1"/>
</dbReference>
<dbReference type="AlphaFoldDB" id="A0AA50HKP4"/>
<dbReference type="Pfam" id="PF23499">
    <property type="entry name" value="YnfU"/>
    <property type="match status" value="1"/>
</dbReference>
<evidence type="ECO:0000313" key="2">
    <source>
        <dbReference type="Proteomes" id="UP001228139"/>
    </source>
</evidence>
<dbReference type="InterPro" id="IPR057793">
    <property type="entry name" value="YnfU-like"/>
</dbReference>
<name>A0AA50HKP4_9GAMM</name>
<dbReference type="Proteomes" id="UP001228139">
    <property type="component" value="Chromosome"/>
</dbReference>
<organism evidence="1 2">
    <name type="scientific">Erwinia pyri</name>
    <dbReference type="NCBI Taxonomy" id="3062598"/>
    <lineage>
        <taxon>Bacteria</taxon>
        <taxon>Pseudomonadati</taxon>
        <taxon>Pseudomonadota</taxon>
        <taxon>Gammaproteobacteria</taxon>
        <taxon>Enterobacterales</taxon>
        <taxon>Erwiniaceae</taxon>
        <taxon>Erwinia</taxon>
    </lineage>
</organism>
<gene>
    <name evidence="1" type="ORF">Q3V30_12065</name>
</gene>
<keyword evidence="2" id="KW-1185">Reference proteome</keyword>
<dbReference type="EMBL" id="CP132353">
    <property type="protein sequence ID" value="WLS77226.1"/>
    <property type="molecule type" value="Genomic_DNA"/>
</dbReference>
<dbReference type="KEGG" id="epi:Q3V30_12065"/>